<feature type="chain" id="PRO_5018609799" description="HMA domain-containing protein" evidence="1">
    <location>
        <begin position="32"/>
        <end position="122"/>
    </location>
</feature>
<gene>
    <name evidence="2" type="ORF">PCC6912_31130</name>
</gene>
<dbReference type="EMBL" id="RSCJ01000011">
    <property type="protein sequence ID" value="RUR80253.1"/>
    <property type="molecule type" value="Genomic_DNA"/>
</dbReference>
<feature type="signal peptide" evidence="1">
    <location>
        <begin position="1"/>
        <end position="31"/>
    </location>
</feature>
<reference evidence="2 3" key="1">
    <citation type="journal article" date="2019" name="Genome Biol. Evol.">
        <title>Day and night: Metabolic profiles and evolutionary relationships of six axenic non-marine cyanobacteria.</title>
        <authorList>
            <person name="Will S.E."/>
            <person name="Henke P."/>
            <person name="Boedeker C."/>
            <person name="Huang S."/>
            <person name="Brinkmann H."/>
            <person name="Rohde M."/>
            <person name="Jarek M."/>
            <person name="Friedl T."/>
            <person name="Seufert S."/>
            <person name="Schumacher M."/>
            <person name="Overmann J."/>
            <person name="Neumann-Schaal M."/>
            <person name="Petersen J."/>
        </authorList>
    </citation>
    <scope>NUCLEOTIDE SEQUENCE [LARGE SCALE GENOMIC DNA]</scope>
    <source>
        <strain evidence="2 3">PCC 6912</strain>
    </source>
</reference>
<organism evidence="2 3">
    <name type="scientific">Chlorogloeopsis fritschii PCC 6912</name>
    <dbReference type="NCBI Taxonomy" id="211165"/>
    <lineage>
        <taxon>Bacteria</taxon>
        <taxon>Bacillati</taxon>
        <taxon>Cyanobacteriota</taxon>
        <taxon>Cyanophyceae</taxon>
        <taxon>Nostocales</taxon>
        <taxon>Chlorogloeopsidaceae</taxon>
        <taxon>Chlorogloeopsis</taxon>
    </lineage>
</organism>
<dbReference type="AlphaFoldDB" id="A0A3S1AHW5"/>
<evidence type="ECO:0000256" key="1">
    <source>
        <dbReference type="SAM" id="SignalP"/>
    </source>
</evidence>
<accession>A0A3S1AHW5</accession>
<dbReference type="OrthoDB" id="513268at2"/>
<evidence type="ECO:0000313" key="2">
    <source>
        <dbReference type="EMBL" id="RUR80253.1"/>
    </source>
</evidence>
<dbReference type="Proteomes" id="UP000268857">
    <property type="component" value="Unassembled WGS sequence"/>
</dbReference>
<comment type="caution">
    <text evidence="2">The sequence shown here is derived from an EMBL/GenBank/DDBJ whole genome shotgun (WGS) entry which is preliminary data.</text>
</comment>
<dbReference type="RefSeq" id="WP_016873922.1">
    <property type="nucleotide sequence ID" value="NZ_AJLN01000050.1"/>
</dbReference>
<evidence type="ECO:0000313" key="3">
    <source>
        <dbReference type="Proteomes" id="UP000268857"/>
    </source>
</evidence>
<protein>
    <recommendedName>
        <fullName evidence="4">HMA domain-containing protein</fullName>
    </recommendedName>
</protein>
<sequence length="122" mass="13294">MNKKFALTLLSSPVLFASMLSMLMIAHPARANQTVNSSEARLSCVRNSHSVSSRFGCAQVTRTNAITSKPEVKVQQNNDSGDIKELNFSEEESDAAIAMFGCDCPVCLNAIRQMRGLAPMRV</sequence>
<evidence type="ECO:0008006" key="4">
    <source>
        <dbReference type="Google" id="ProtNLM"/>
    </source>
</evidence>
<name>A0A3S1AHW5_CHLFR</name>
<proteinExistence type="predicted"/>
<keyword evidence="1" id="KW-0732">Signal</keyword>
<keyword evidence="3" id="KW-1185">Reference proteome</keyword>